<keyword evidence="1" id="KW-0812">Transmembrane</keyword>
<evidence type="ECO:0000313" key="2">
    <source>
        <dbReference type="EMBL" id="MFC6006000.1"/>
    </source>
</evidence>
<dbReference type="Proteomes" id="UP001596189">
    <property type="component" value="Unassembled WGS sequence"/>
</dbReference>
<proteinExistence type="predicted"/>
<evidence type="ECO:0000256" key="1">
    <source>
        <dbReference type="SAM" id="Phobius"/>
    </source>
</evidence>
<comment type="caution">
    <text evidence="2">The sequence shown here is derived from an EMBL/GenBank/DDBJ whole genome shotgun (WGS) entry which is preliminary data.</text>
</comment>
<feature type="transmembrane region" description="Helical" evidence="1">
    <location>
        <begin position="73"/>
        <end position="92"/>
    </location>
</feature>
<organism evidence="2 3">
    <name type="scientific">Angustibacter luteus</name>
    <dbReference type="NCBI Taxonomy" id="658456"/>
    <lineage>
        <taxon>Bacteria</taxon>
        <taxon>Bacillati</taxon>
        <taxon>Actinomycetota</taxon>
        <taxon>Actinomycetes</taxon>
        <taxon>Kineosporiales</taxon>
        <taxon>Kineosporiaceae</taxon>
    </lineage>
</organism>
<dbReference type="EMBL" id="JBHSRD010000002">
    <property type="protein sequence ID" value="MFC6006000.1"/>
    <property type="molecule type" value="Genomic_DNA"/>
</dbReference>
<gene>
    <name evidence="2" type="ORF">ACFQDO_02555</name>
</gene>
<keyword evidence="1" id="KW-0472">Membrane</keyword>
<reference evidence="3" key="1">
    <citation type="journal article" date="2019" name="Int. J. Syst. Evol. Microbiol.">
        <title>The Global Catalogue of Microorganisms (GCM) 10K type strain sequencing project: providing services to taxonomists for standard genome sequencing and annotation.</title>
        <authorList>
            <consortium name="The Broad Institute Genomics Platform"/>
            <consortium name="The Broad Institute Genome Sequencing Center for Infectious Disease"/>
            <person name="Wu L."/>
            <person name="Ma J."/>
        </authorList>
    </citation>
    <scope>NUCLEOTIDE SEQUENCE [LARGE SCALE GENOMIC DNA]</scope>
    <source>
        <strain evidence="3">KACC 14249</strain>
    </source>
</reference>
<feature type="transmembrane region" description="Helical" evidence="1">
    <location>
        <begin position="12"/>
        <end position="32"/>
    </location>
</feature>
<dbReference type="Pfam" id="PF11255">
    <property type="entry name" value="DUF3054"/>
    <property type="match status" value="1"/>
</dbReference>
<sequence length="127" mass="13422">MTRDPQTAAGPPPAFLLLDVLAVLVFATIGRISHDEGAGPVDVLGTAWPFLVGCAVGWALSRAWRRPTALRPVGVPVWLATVAIGMALRALADAGTELSFVVVTTLFLGLFMLGWRLVAGRFARGAR</sequence>
<name>A0ABW1JAN7_9ACTN</name>
<protein>
    <submittedName>
        <fullName evidence="2">DUF3054 domain-containing protein</fullName>
    </submittedName>
</protein>
<dbReference type="RefSeq" id="WP_345716867.1">
    <property type="nucleotide sequence ID" value="NZ_BAABFP010000005.1"/>
</dbReference>
<feature type="transmembrane region" description="Helical" evidence="1">
    <location>
        <begin position="44"/>
        <end position="61"/>
    </location>
</feature>
<accession>A0ABW1JAN7</accession>
<keyword evidence="3" id="KW-1185">Reference proteome</keyword>
<feature type="transmembrane region" description="Helical" evidence="1">
    <location>
        <begin position="98"/>
        <end position="118"/>
    </location>
</feature>
<evidence type="ECO:0000313" key="3">
    <source>
        <dbReference type="Proteomes" id="UP001596189"/>
    </source>
</evidence>
<keyword evidence="1" id="KW-1133">Transmembrane helix</keyword>
<dbReference type="InterPro" id="IPR021414">
    <property type="entry name" value="DUF3054"/>
</dbReference>